<comment type="caution">
    <text evidence="5">The sequence shown here is derived from an EMBL/GenBank/DDBJ whole genome shotgun (WGS) entry which is preliminary data.</text>
</comment>
<gene>
    <name evidence="5" type="ORF">BJY01DRAFT_207505</name>
</gene>
<dbReference type="InterPro" id="IPR051722">
    <property type="entry name" value="Endocytosis_PI4K-reg_protein"/>
</dbReference>
<feature type="compositionally biased region" description="Basic and acidic residues" evidence="4">
    <location>
        <begin position="700"/>
        <end position="709"/>
    </location>
</feature>
<dbReference type="InterPro" id="IPR019734">
    <property type="entry name" value="TPR_rpt"/>
</dbReference>
<comment type="function">
    <text evidence="1">Involved in endocytosis.</text>
</comment>
<dbReference type="PROSITE" id="PS50005">
    <property type="entry name" value="TPR"/>
    <property type="match status" value="1"/>
</dbReference>
<feature type="repeat" description="TPR" evidence="3">
    <location>
        <begin position="981"/>
        <end position="1014"/>
    </location>
</feature>
<dbReference type="SMART" id="SM00028">
    <property type="entry name" value="TPR"/>
    <property type="match status" value="4"/>
</dbReference>
<feature type="compositionally biased region" description="Polar residues" evidence="4">
    <location>
        <begin position="242"/>
        <end position="252"/>
    </location>
</feature>
<reference evidence="5 6" key="1">
    <citation type="submission" date="2024-07" db="EMBL/GenBank/DDBJ databases">
        <title>Section-level genome sequencing and comparative genomics of Aspergillus sections Usti and Cavernicolus.</title>
        <authorList>
            <consortium name="Lawrence Berkeley National Laboratory"/>
            <person name="Nybo J.L."/>
            <person name="Vesth T.C."/>
            <person name="Theobald S."/>
            <person name="Frisvad J.C."/>
            <person name="Larsen T.O."/>
            <person name="Kjaerboelling I."/>
            <person name="Rothschild-Mancinelli K."/>
            <person name="Lyhne E.K."/>
            <person name="Kogle M.E."/>
            <person name="Barry K."/>
            <person name="Clum A."/>
            <person name="Na H."/>
            <person name="Ledsgaard L."/>
            <person name="Lin J."/>
            <person name="Lipzen A."/>
            <person name="Kuo A."/>
            <person name="Riley R."/>
            <person name="Mondo S."/>
            <person name="Labutti K."/>
            <person name="Haridas S."/>
            <person name="Pangalinan J."/>
            <person name="Salamov A.A."/>
            <person name="Simmons B.A."/>
            <person name="Magnuson J.K."/>
            <person name="Chen J."/>
            <person name="Drula E."/>
            <person name="Henrissat B."/>
            <person name="Wiebenga A."/>
            <person name="Lubbers R.J."/>
            <person name="Gomes A.C."/>
            <person name="Makela M.R."/>
            <person name="Stajich J."/>
            <person name="Grigoriev I.V."/>
            <person name="Mortensen U.H."/>
            <person name="De Vries R.P."/>
            <person name="Baker S.E."/>
            <person name="Andersen M.R."/>
        </authorList>
    </citation>
    <scope>NUCLEOTIDE SEQUENCE [LARGE SCALE GENOMIC DNA]</scope>
    <source>
        <strain evidence="5 6">CBS 123904</strain>
    </source>
</reference>
<dbReference type="Gene3D" id="1.25.40.10">
    <property type="entry name" value="Tetratricopeptide repeat domain"/>
    <property type="match status" value="2"/>
</dbReference>
<dbReference type="PANTHER" id="PTHR23083:SF464">
    <property type="entry name" value="TETRATRICOPEPTIDE REPEAT DOMAIN 7, ISOFORM A"/>
    <property type="match status" value="1"/>
</dbReference>
<evidence type="ECO:0000256" key="2">
    <source>
        <dbReference type="ARBA" id="ARBA00038251"/>
    </source>
</evidence>
<dbReference type="SUPFAM" id="SSF48452">
    <property type="entry name" value="TPR-like"/>
    <property type="match status" value="2"/>
</dbReference>
<dbReference type="InterPro" id="IPR011990">
    <property type="entry name" value="TPR-like_helical_dom_sf"/>
</dbReference>
<accession>A0ABR4KNU5</accession>
<proteinExistence type="inferred from homology"/>
<dbReference type="Proteomes" id="UP001610446">
    <property type="component" value="Unassembled WGS sequence"/>
</dbReference>
<organism evidence="5 6">
    <name type="scientific">Aspergillus pseudoustus</name>
    <dbReference type="NCBI Taxonomy" id="1810923"/>
    <lineage>
        <taxon>Eukaryota</taxon>
        <taxon>Fungi</taxon>
        <taxon>Dikarya</taxon>
        <taxon>Ascomycota</taxon>
        <taxon>Pezizomycotina</taxon>
        <taxon>Eurotiomycetes</taxon>
        <taxon>Eurotiomycetidae</taxon>
        <taxon>Eurotiales</taxon>
        <taxon>Aspergillaceae</taxon>
        <taxon>Aspergillus</taxon>
        <taxon>Aspergillus subgen. Nidulantes</taxon>
    </lineage>
</organism>
<evidence type="ECO:0000313" key="5">
    <source>
        <dbReference type="EMBL" id="KAL2852927.1"/>
    </source>
</evidence>
<evidence type="ECO:0000256" key="3">
    <source>
        <dbReference type="PROSITE-ProRule" id="PRU00339"/>
    </source>
</evidence>
<keyword evidence="6" id="KW-1185">Reference proteome</keyword>
<evidence type="ECO:0000256" key="4">
    <source>
        <dbReference type="SAM" id="MobiDB-lite"/>
    </source>
</evidence>
<protein>
    <recommendedName>
        <fullName evidence="7">Filamentation protein</fullName>
    </recommendedName>
</protein>
<name>A0ABR4KNU5_9EURO</name>
<sequence length="1165" mass="129067">MATRESEKGHRYIVALDSARSQSKWDEVPELIRKVTKHASHKTCYLDVASAEYQIITHLHKRPSSSSARPPTSSSSGLPELIPSLLSTIDKAAGSQQDLFQAQVCLGWVHYTLNEPGLAAARLPKDFDDELNGLVSVGDELSSWTKVCLVKGCYIKGAAQHTVSGPQDALYTFNSLASWLSSQNYSTSSSQFLYWSEKVLADGALIAGDEVRTTIADPSPEFVRVALSLFRAWSSHPGVKPGTSSNGSQIEGSSGPVPKSSIWKSYYDLLSAILQHGLPYNAPTGNPERPQLADELRRVEAVCEANLLRDVKFPKADAGNKTIELWVEQVIRNWKELCGPQWHDEELGVGGQHAVGKNVLDVLYRAATRTYHSFLILRRLFHVHSALAEFDLAFKALDSYIEIVSGAKERAEKSVPNEELEDDGVFMRTLSEGVTILCCFGSSKEAEKAKDLVLILQKFISKYVRDHQQGQERRMAIDLQAASAADISATYRAIGIGLANWANWTPVNEDRDDIRTEAIESLERSIAPELGDQFNYSSIYTLALLLAESRDLDAAIDYVKSALASNKDPDASTSFSRERDLIPLWHLLALLLSAKQEFDIAERSCEAAFEQFPAAATSLAHSDRRPSKYQSNAREQTELQRALIGRLRNREKERIIETRMTQLAFVEVLESPEAALNHSEQLLGLFGTLFQNLDLETEGQTKARADQQQRPKSASGTVRSFRGSIFGRHKASRTPDQRAPELKSDPPTNLAVHNRPYNLDGAPAIQETDENSSTMDDVHSSMGRSDSRKLRKRGSTVRKSGVALAQNGNHVNGDSTNHHEAEIGVPNGHQHGEEAPSLDTVRNEVSQAAGQPQSAKHTLNPIAHNIKHTNLELPAGHERQPPEQDIRLPTSYGFESPTGALTKFPHTQAQKHALCILTKIWLLIAGLYRRASAFDDAAEACEEASKHVKRIETLTAAQDASARSFRERGWATLKSSDELWADIYAERGLLLNIQSRAHEAIEHFEEALLYNPDHPKATISLANLLLDIWDQKLPLQPAEPGVDAGLSTMTPPTTIQSNQGKRLSRVGISEPTKANTQSSSLVPEDEDPKVINRIAARERAYCLLSALTKRGTSWDNSEAWFALSRAYEAVGQTQKLKEVLWWCVELEDRRPIRHWSNLGSGVYVL</sequence>
<dbReference type="PANTHER" id="PTHR23083">
    <property type="entry name" value="TETRATRICOPEPTIDE REPEAT PROTEIN, TPR"/>
    <property type="match status" value="1"/>
</dbReference>
<evidence type="ECO:0000313" key="6">
    <source>
        <dbReference type="Proteomes" id="UP001610446"/>
    </source>
</evidence>
<comment type="similarity">
    <text evidence="2">Belongs to the YPP1 family.</text>
</comment>
<feature type="compositionally biased region" description="Polar residues" evidence="4">
    <location>
        <begin position="806"/>
        <end position="815"/>
    </location>
</feature>
<evidence type="ECO:0000256" key="1">
    <source>
        <dbReference type="ARBA" id="ARBA00002550"/>
    </source>
</evidence>
<feature type="compositionally biased region" description="Basic and acidic residues" evidence="4">
    <location>
        <begin position="733"/>
        <end position="744"/>
    </location>
</feature>
<keyword evidence="3" id="KW-0802">TPR repeat</keyword>
<dbReference type="EMBL" id="JBFXLU010000022">
    <property type="protein sequence ID" value="KAL2852927.1"/>
    <property type="molecule type" value="Genomic_DNA"/>
</dbReference>
<feature type="region of interest" description="Disordered" evidence="4">
    <location>
        <begin position="237"/>
        <end position="256"/>
    </location>
</feature>
<feature type="compositionally biased region" description="Polar residues" evidence="4">
    <location>
        <begin position="843"/>
        <end position="857"/>
    </location>
</feature>
<evidence type="ECO:0008006" key="7">
    <source>
        <dbReference type="Google" id="ProtNLM"/>
    </source>
</evidence>
<feature type="region of interest" description="Disordered" evidence="4">
    <location>
        <begin position="700"/>
        <end position="860"/>
    </location>
</feature>